<comment type="caution">
    <text evidence="1">The sequence shown here is derived from an EMBL/GenBank/DDBJ whole genome shotgun (WGS) entry which is preliminary data.</text>
</comment>
<protein>
    <submittedName>
        <fullName evidence="1">Uncharacterized protein</fullName>
    </submittedName>
</protein>
<evidence type="ECO:0000313" key="1">
    <source>
        <dbReference type="EMBL" id="MBU9762720.1"/>
    </source>
</evidence>
<dbReference type="Proteomes" id="UP000812982">
    <property type="component" value="Unassembled WGS sequence"/>
</dbReference>
<name>A0ABS6KGP4_9MYCO</name>
<reference evidence="1 2" key="1">
    <citation type="journal article" date="2021" name="Sci. Rep.">
        <title>Phenotypic and genomic hallmarks of a novel, potentially pathogenic rapidly growing Mycobacterium species related to the Mycobacterium fortuitum complex.</title>
        <authorList>
            <person name="Gharbi R."/>
            <person name="Khanna V."/>
            <person name="Frigui W."/>
            <person name="Mhenni B."/>
            <person name="Brosch R."/>
            <person name="Mardassi H."/>
        </authorList>
    </citation>
    <scope>NUCLEOTIDE SEQUENCE [LARGE SCALE GENOMIC DNA]</scope>
    <source>
        <strain evidence="1 2">TNTM28</strain>
    </source>
</reference>
<evidence type="ECO:0000313" key="2">
    <source>
        <dbReference type="Proteomes" id="UP000812982"/>
    </source>
</evidence>
<proteinExistence type="predicted"/>
<gene>
    <name evidence="1" type="ORF">FR943_02480</name>
</gene>
<dbReference type="EMBL" id="VOMB01000002">
    <property type="protein sequence ID" value="MBU9762720.1"/>
    <property type="molecule type" value="Genomic_DNA"/>
</dbReference>
<organism evidence="1 2">
    <name type="scientific">[Mycobacterium] fortunisiensis</name>
    <dbReference type="NCBI Taxonomy" id="2600579"/>
    <lineage>
        <taxon>Bacteria</taxon>
        <taxon>Bacillati</taxon>
        <taxon>Actinomycetota</taxon>
        <taxon>Actinomycetes</taxon>
        <taxon>Mycobacteriales</taxon>
        <taxon>Mycobacteriaceae</taxon>
        <taxon>Mycolicibacterium</taxon>
    </lineage>
</organism>
<accession>A0ABS6KGP4</accession>
<keyword evidence="2" id="KW-1185">Reference proteome</keyword>
<dbReference type="RefSeq" id="WP_217154681.1">
    <property type="nucleotide sequence ID" value="NZ_VOMB01000002.1"/>
</dbReference>
<sequence length="211" mass="23140">MSSDSGYLHPELEPAEHAACREAARRQLELATRAEPATSEAVTSIITTHGGAVERFGTRLKCLESLDRKTQTAMARNIKVEGFGGCAEDIVAEIGDVLRYTAVLPDREYWSCGTRIINALIRAGYRPNELSDGWVVGGYRGRNCSFVGSSGIEFEVQFHTRDSLAAAEDSHGDYELARDDATPEPIRATALRRLRATFALVPAPADIRWVD</sequence>